<reference evidence="3 4" key="1">
    <citation type="submission" date="2018-09" db="EMBL/GenBank/DDBJ databases">
        <title>Whole genome based analysis of evolution and adaptive divergence in Indian and Brazilian strains of Azospirillum brasilense.</title>
        <authorList>
            <person name="Singh C."/>
            <person name="Tripathi A.K."/>
        </authorList>
    </citation>
    <scope>NUCLEOTIDE SEQUENCE [LARGE SCALE GENOMIC DNA]</scope>
    <source>
        <strain evidence="3 4">MTCC4038</strain>
        <plasmid evidence="3 4">p1</plasmid>
    </source>
</reference>
<keyword evidence="1" id="KW-0812">Transmembrane</keyword>
<dbReference type="AlphaFoldDB" id="A0A0P0FBT3"/>
<evidence type="ECO:0000313" key="4">
    <source>
        <dbReference type="Proteomes" id="UP000298774"/>
    </source>
</evidence>
<sequence>MPRPLPLYGLMAEFDTPDQLLAAVKQARADGYRRLDAYTPMPVSGMGEALGTNTSPIAWAALAGGVFGGGGGLFMEWYANVVSYPLNIGGRPEAAWPAFVLPAFELTVLGATIFAALAMLALNRLPRLNHPVFEAPRFSAAEVDRFFLCIEAADPHFRPERTRAFLEACGAVSVSEVPG</sequence>
<dbReference type="EMBL" id="JAWXYC010000003">
    <property type="protein sequence ID" value="MDX5951296.1"/>
    <property type="molecule type" value="Genomic_DNA"/>
</dbReference>
<accession>A0A0P0FBT3</accession>
<dbReference type="Proteomes" id="UP001277471">
    <property type="component" value="Unassembled WGS sequence"/>
</dbReference>
<evidence type="ECO:0000313" key="3">
    <source>
        <dbReference type="EMBL" id="QCO11486.1"/>
    </source>
</evidence>
<dbReference type="PANTHER" id="PTHR40394:SF2">
    <property type="entry name" value="QUINOL:CYTOCHROME C OXIDOREDUCTASE MEMBRANE PROTEIN"/>
    <property type="match status" value="1"/>
</dbReference>
<dbReference type="KEGG" id="abf:AMK58_16260"/>
<dbReference type="PANTHER" id="PTHR40394">
    <property type="entry name" value="LIPOPROTEIN-RELATED"/>
    <property type="match status" value="1"/>
</dbReference>
<dbReference type="GeneID" id="56453124"/>
<dbReference type="InterPro" id="IPR021776">
    <property type="entry name" value="ActD"/>
</dbReference>
<proteinExistence type="predicted"/>
<keyword evidence="5" id="KW-1185">Reference proteome</keyword>
<evidence type="ECO:0000313" key="2">
    <source>
        <dbReference type="EMBL" id="MDX5951296.1"/>
    </source>
</evidence>
<gene>
    <name evidence="3" type="ORF">D3868_21155</name>
    <name evidence="2" type="ORF">SIM66_08825</name>
</gene>
<feature type="transmembrane region" description="Helical" evidence="1">
    <location>
        <begin position="99"/>
        <end position="122"/>
    </location>
</feature>
<geneLocation type="plasmid" evidence="3 4">
    <name>p1</name>
</geneLocation>
<feature type="transmembrane region" description="Helical" evidence="1">
    <location>
        <begin position="57"/>
        <end position="79"/>
    </location>
</feature>
<dbReference type="Proteomes" id="UP000298774">
    <property type="component" value="Plasmid p1"/>
</dbReference>
<keyword evidence="1" id="KW-1133">Transmembrane helix</keyword>
<keyword evidence="1" id="KW-0472">Membrane</keyword>
<name>A0A0P0FBT3_AZOBR</name>
<evidence type="ECO:0000256" key="1">
    <source>
        <dbReference type="SAM" id="Phobius"/>
    </source>
</evidence>
<evidence type="ECO:0000313" key="5">
    <source>
        <dbReference type="Proteomes" id="UP001277471"/>
    </source>
</evidence>
<dbReference type="EMBL" id="CP032340">
    <property type="protein sequence ID" value="QCO11486.1"/>
    <property type="molecule type" value="Genomic_DNA"/>
</dbReference>
<reference evidence="2 5" key="2">
    <citation type="submission" date="2023-11" db="EMBL/GenBank/DDBJ databases">
        <title>MicrobeMod: A computational toolkit for identifying prokaryotic methylation and restriction-modification with nanopore sequencing.</title>
        <authorList>
            <person name="Crits-Christoph A."/>
            <person name="Kang S.C."/>
            <person name="Lee H."/>
            <person name="Ostrov N."/>
        </authorList>
    </citation>
    <scope>NUCLEOTIDE SEQUENCE [LARGE SCALE GENOMIC DNA]</scope>
    <source>
        <strain evidence="2 5">ATCC 29145</strain>
    </source>
</reference>
<dbReference type="Pfam" id="PF11821">
    <property type="entry name" value="ActD"/>
    <property type="match status" value="1"/>
</dbReference>
<dbReference type="RefSeq" id="WP_035676474.1">
    <property type="nucleotide sequence ID" value="NZ_CP012915.1"/>
</dbReference>
<keyword evidence="3" id="KW-0614">Plasmid</keyword>
<protein>
    <submittedName>
        <fullName evidence="3">DUF3341 domain-containing protein</fullName>
    </submittedName>
</protein>
<organism evidence="3 4">
    <name type="scientific">Azospirillum brasilense</name>
    <dbReference type="NCBI Taxonomy" id="192"/>
    <lineage>
        <taxon>Bacteria</taxon>
        <taxon>Pseudomonadati</taxon>
        <taxon>Pseudomonadota</taxon>
        <taxon>Alphaproteobacteria</taxon>
        <taxon>Rhodospirillales</taxon>
        <taxon>Azospirillaceae</taxon>
        <taxon>Azospirillum</taxon>
    </lineage>
</organism>